<keyword evidence="1" id="KW-0808">Transferase</keyword>
<comment type="caution">
    <text evidence="8">The sequence shown here is derived from an EMBL/GenBank/DDBJ whole genome shotgun (WGS) entry which is preliminary data.</text>
</comment>
<dbReference type="PANTHER" id="PTHR16004">
    <property type="entry name" value="RING FINGER PROTEIN 31-RELATED"/>
    <property type="match status" value="1"/>
</dbReference>
<reference evidence="8 9" key="1">
    <citation type="submission" date="2024-05" db="EMBL/GenBank/DDBJ databases">
        <title>Culex pipiens pipiens assembly and annotation.</title>
        <authorList>
            <person name="Alout H."/>
            <person name="Durand T."/>
        </authorList>
    </citation>
    <scope>NUCLEOTIDE SEQUENCE [LARGE SCALE GENOMIC DNA]</scope>
    <source>
        <strain evidence="8">HA-2024</strain>
        <tissue evidence="8">Whole body</tissue>
    </source>
</reference>
<dbReference type="Gene3D" id="1.20.120.1750">
    <property type="match status" value="1"/>
</dbReference>
<keyword evidence="3" id="KW-0677">Repeat</keyword>
<keyword evidence="4" id="KW-0863">Zinc-finger</keyword>
<dbReference type="InterPro" id="IPR041031">
    <property type="entry name" value="RNF31_C"/>
</dbReference>
<organism evidence="8 9">
    <name type="scientific">Culex pipiens pipiens</name>
    <name type="common">Northern house mosquito</name>
    <dbReference type="NCBI Taxonomy" id="38569"/>
    <lineage>
        <taxon>Eukaryota</taxon>
        <taxon>Metazoa</taxon>
        <taxon>Ecdysozoa</taxon>
        <taxon>Arthropoda</taxon>
        <taxon>Hexapoda</taxon>
        <taxon>Insecta</taxon>
        <taxon>Pterygota</taxon>
        <taxon>Neoptera</taxon>
        <taxon>Endopterygota</taxon>
        <taxon>Diptera</taxon>
        <taxon>Nematocera</taxon>
        <taxon>Culicoidea</taxon>
        <taxon>Culicidae</taxon>
        <taxon>Culicinae</taxon>
        <taxon>Culicini</taxon>
        <taxon>Culex</taxon>
        <taxon>Culex</taxon>
    </lineage>
</organism>
<dbReference type="InterPro" id="IPR044066">
    <property type="entry name" value="TRIAD_supradom"/>
</dbReference>
<evidence type="ECO:0000256" key="6">
    <source>
        <dbReference type="ARBA" id="ARBA00022833"/>
    </source>
</evidence>
<accession>A0ABD1DS90</accession>
<evidence type="ECO:0000259" key="7">
    <source>
        <dbReference type="PROSITE" id="PS51873"/>
    </source>
</evidence>
<dbReference type="Pfam" id="PF22191">
    <property type="entry name" value="IBR_1"/>
    <property type="match status" value="1"/>
</dbReference>
<evidence type="ECO:0000256" key="4">
    <source>
        <dbReference type="ARBA" id="ARBA00022771"/>
    </source>
</evidence>
<evidence type="ECO:0000256" key="2">
    <source>
        <dbReference type="ARBA" id="ARBA00022723"/>
    </source>
</evidence>
<evidence type="ECO:0000256" key="1">
    <source>
        <dbReference type="ARBA" id="ARBA00022679"/>
    </source>
</evidence>
<sequence>WEPQHEGLTCDKFAEWKEANDPELQALGVARHLQANGISCPNCSFKYSLSRGGCMHFTCTQCKFEFCFGCNKPFMMGAKCDVSPYCAKLGLHAHHPRNCLFYLRDKDPRDLQSLLIMHNVTYDTEPSELLKREFLQSEATSMRCPIPLQKETPGGLMDTICNGDRYRFRQVSNNRGIRKDKPHYIEYLSALVTHHSIDPLTILSADDLESLVRRANRRMPPRPQGLVDGIYRDYLAQVSYGGHGPHPLRIDPLPILDLTDCVQELRRRGLPLPERGPWDTDEIYRGMCQKIVKEQIPLN</sequence>
<keyword evidence="6" id="KW-0862">Zinc</keyword>
<dbReference type="GO" id="GO:0008270">
    <property type="term" value="F:zinc ion binding"/>
    <property type="evidence" value="ECO:0007669"/>
    <property type="project" value="UniProtKB-KW"/>
</dbReference>
<dbReference type="EMBL" id="JBEHCU010002999">
    <property type="protein sequence ID" value="KAL1402436.1"/>
    <property type="molecule type" value="Genomic_DNA"/>
</dbReference>
<dbReference type="PROSITE" id="PS51873">
    <property type="entry name" value="TRIAD"/>
    <property type="match status" value="1"/>
</dbReference>
<evidence type="ECO:0000256" key="3">
    <source>
        <dbReference type="ARBA" id="ARBA00022737"/>
    </source>
</evidence>
<dbReference type="PANTHER" id="PTHR16004:SF2">
    <property type="entry name" value="E3 UBIQUITIN-PROTEIN LIGASE LUBEL"/>
    <property type="match status" value="1"/>
</dbReference>
<dbReference type="GO" id="GO:0016740">
    <property type="term" value="F:transferase activity"/>
    <property type="evidence" value="ECO:0007669"/>
    <property type="project" value="UniProtKB-KW"/>
</dbReference>
<dbReference type="InterPro" id="IPR026254">
    <property type="entry name" value="RNF31-like"/>
</dbReference>
<protein>
    <recommendedName>
        <fullName evidence="7">RING-type domain-containing protein</fullName>
    </recommendedName>
</protein>
<feature type="domain" description="RING-type" evidence="7">
    <location>
        <begin position="1"/>
        <end position="89"/>
    </location>
</feature>
<keyword evidence="2" id="KW-0479">Metal-binding</keyword>
<dbReference type="InterPro" id="IPR047542">
    <property type="entry name" value="Rcat_RBR_RNF31-like"/>
</dbReference>
<evidence type="ECO:0000256" key="5">
    <source>
        <dbReference type="ARBA" id="ARBA00022786"/>
    </source>
</evidence>
<dbReference type="Pfam" id="PF18091">
    <property type="entry name" value="E3_UbLigase_RBR"/>
    <property type="match status" value="1"/>
</dbReference>
<dbReference type="Proteomes" id="UP001562425">
    <property type="component" value="Unassembled WGS sequence"/>
</dbReference>
<evidence type="ECO:0000313" key="8">
    <source>
        <dbReference type="EMBL" id="KAL1402436.1"/>
    </source>
</evidence>
<feature type="non-terminal residue" evidence="8">
    <location>
        <position position="1"/>
    </location>
</feature>
<keyword evidence="5" id="KW-0833">Ubl conjugation pathway</keyword>
<gene>
    <name evidence="8" type="ORF">pipiens_019761</name>
</gene>
<dbReference type="AlphaFoldDB" id="A0ABD1DS90"/>
<proteinExistence type="predicted"/>
<evidence type="ECO:0000313" key="9">
    <source>
        <dbReference type="Proteomes" id="UP001562425"/>
    </source>
</evidence>
<keyword evidence="9" id="KW-1185">Reference proteome</keyword>
<name>A0ABD1DS90_CULPP</name>
<dbReference type="SUPFAM" id="SSF57850">
    <property type="entry name" value="RING/U-box"/>
    <property type="match status" value="1"/>
</dbReference>
<dbReference type="CDD" id="cd20351">
    <property type="entry name" value="Rcat_RBR_HOIP"/>
    <property type="match status" value="1"/>
</dbReference>